<proteinExistence type="predicted"/>
<name>A0ABN7NSB4_TIMPD</name>
<dbReference type="InterPro" id="IPR018979">
    <property type="entry name" value="FERM_N"/>
</dbReference>
<accession>A0ABN7NSB4</accession>
<dbReference type="SUPFAM" id="SSF54236">
    <property type="entry name" value="Ubiquitin-like"/>
    <property type="match status" value="1"/>
</dbReference>
<dbReference type="EMBL" id="CAJPIN010005504">
    <property type="protein sequence ID" value="CAG2057490.1"/>
    <property type="molecule type" value="Genomic_DNA"/>
</dbReference>
<evidence type="ECO:0000313" key="3">
    <source>
        <dbReference type="Proteomes" id="UP001153148"/>
    </source>
</evidence>
<dbReference type="PROSITE" id="PS50057">
    <property type="entry name" value="FERM_3"/>
    <property type="match status" value="1"/>
</dbReference>
<evidence type="ECO:0000259" key="1">
    <source>
        <dbReference type="PROSITE" id="PS50057"/>
    </source>
</evidence>
<dbReference type="InterPro" id="IPR000299">
    <property type="entry name" value="FERM_domain"/>
</dbReference>
<reference evidence="2" key="1">
    <citation type="submission" date="2021-03" db="EMBL/GenBank/DDBJ databases">
        <authorList>
            <person name="Tran Van P."/>
        </authorList>
    </citation>
    <scope>NUCLEOTIDE SEQUENCE</scope>
</reference>
<organism evidence="2 3">
    <name type="scientific">Timema podura</name>
    <name type="common">Walking stick</name>
    <dbReference type="NCBI Taxonomy" id="61482"/>
    <lineage>
        <taxon>Eukaryota</taxon>
        <taxon>Metazoa</taxon>
        <taxon>Ecdysozoa</taxon>
        <taxon>Arthropoda</taxon>
        <taxon>Hexapoda</taxon>
        <taxon>Insecta</taxon>
        <taxon>Pterygota</taxon>
        <taxon>Neoptera</taxon>
        <taxon>Polyneoptera</taxon>
        <taxon>Phasmatodea</taxon>
        <taxon>Timematodea</taxon>
        <taxon>Timematoidea</taxon>
        <taxon>Timematidae</taxon>
        <taxon>Timema</taxon>
    </lineage>
</organism>
<dbReference type="Gene3D" id="3.10.20.90">
    <property type="entry name" value="Phosphatidylinositol 3-kinase Catalytic Subunit, Chain A, domain 1"/>
    <property type="match status" value="1"/>
</dbReference>
<comment type="caution">
    <text evidence="2">The sequence shown here is derived from an EMBL/GenBank/DDBJ whole genome shotgun (WGS) entry which is preliminary data.</text>
</comment>
<keyword evidence="3" id="KW-1185">Reference proteome</keyword>
<dbReference type="Pfam" id="PF09379">
    <property type="entry name" value="FERM_N"/>
    <property type="match status" value="1"/>
</dbReference>
<sequence length="210" mass="23931">MTSASARTAPERIFKSMLLVNSKSCTTTVFAMYCGAYSVRLFNALLASTQICVYLLHAKVYMEMAFKVRSMMVEQVLPCIRSGLRGTARMFESVPRRAFSGSSGTYNVRASELARDRRLKTLNATVCFLDDTQHSFQIELCSTFKPFNFRSDQKVNLLLDMVFQHLELIEKDYFGLQFSENGSIPNSNNSDSMRWLDPLKPVKKQLRGEK</sequence>
<dbReference type="InterPro" id="IPR029071">
    <property type="entry name" value="Ubiquitin-like_domsf"/>
</dbReference>
<gene>
    <name evidence="2" type="ORF">TPAB3V08_LOCUS4468</name>
</gene>
<feature type="domain" description="FERM" evidence="1">
    <location>
        <begin position="122"/>
        <end position="210"/>
    </location>
</feature>
<protein>
    <recommendedName>
        <fullName evidence="1">FERM domain-containing protein</fullName>
    </recommendedName>
</protein>
<dbReference type="PANTHER" id="PTHR23280">
    <property type="entry name" value="4.1 G PROTEIN"/>
    <property type="match status" value="1"/>
</dbReference>
<dbReference type="PANTHER" id="PTHR23280:SF27">
    <property type="entry name" value="TYROSINE-PROTEIN PHOSPHATASE NON-RECEPTOR TYPE"/>
    <property type="match status" value="1"/>
</dbReference>
<evidence type="ECO:0000313" key="2">
    <source>
        <dbReference type="EMBL" id="CAG2057490.1"/>
    </source>
</evidence>
<dbReference type="Proteomes" id="UP001153148">
    <property type="component" value="Unassembled WGS sequence"/>
</dbReference>